<accession>A0A1C7IC23</accession>
<dbReference type="InterPro" id="IPR023696">
    <property type="entry name" value="Ureohydrolase_dom_sf"/>
</dbReference>
<dbReference type="STRING" id="1796616.A4V09_16345"/>
<dbReference type="CDD" id="cd11589">
    <property type="entry name" value="Agmatinase_like_1"/>
    <property type="match status" value="1"/>
</dbReference>
<evidence type="ECO:0000256" key="4">
    <source>
        <dbReference type="PROSITE-ProRule" id="PRU00742"/>
    </source>
</evidence>
<feature type="binding site" evidence="3">
    <location>
        <position position="152"/>
    </location>
    <ligand>
        <name>Mn(2+)</name>
        <dbReference type="ChEBI" id="CHEBI:29035"/>
        <label>1</label>
    </ligand>
</feature>
<keyword evidence="2" id="KW-0378">Hydrolase</keyword>
<dbReference type="Gene3D" id="3.40.800.10">
    <property type="entry name" value="Ureohydrolase domain"/>
    <property type="match status" value="1"/>
</dbReference>
<organism evidence="5 6">
    <name type="scientific">Blautia pseudococcoides</name>
    <dbReference type="NCBI Taxonomy" id="1796616"/>
    <lineage>
        <taxon>Bacteria</taxon>
        <taxon>Bacillati</taxon>
        <taxon>Bacillota</taxon>
        <taxon>Clostridia</taxon>
        <taxon>Lachnospirales</taxon>
        <taxon>Lachnospiraceae</taxon>
        <taxon>Blautia</taxon>
    </lineage>
</organism>
<gene>
    <name evidence="5" type="ORF">A4V09_16345</name>
</gene>
<sequence>MENINLPITGICSFAKYPICTDLDTLDADIAVLGVPYDQGAAWYGGQRLAPRAIRNISTAYARGETGFYDPEENAYLLAAPIRVADCGDADMLHGDREYCFSSIEESVRRILKRGAAPAIIGGDHSISIPVARALEELGETIHIVQFDAHLDFAMSRGPQKYGNGSPVRRMSEMSHIGNIVQIGMRGLGSSSRRDWADARSANTVITAKEFHRLGTEKVLEQIPSGKTFITFDIDAYDLSLMPATAAPSPGGLLYDETCELLSGICAKTDVIGFDMVETAPSYDTPATTGCRLAALTMLHIMGQMTKKTLA</sequence>
<name>A0A1C7IC23_9FIRM</name>
<evidence type="ECO:0000256" key="3">
    <source>
        <dbReference type="PIRSR" id="PIRSR036979-1"/>
    </source>
</evidence>
<reference evidence="5" key="1">
    <citation type="submission" date="2017-04" db="EMBL/GenBank/DDBJ databases">
        <title>Complete Genome Sequences of Twelve Strains of a Stable Defined Moderately Diverse Mouse Microbiota 2 (sDMDMm2).</title>
        <authorList>
            <person name="Uchimura Y."/>
            <person name="Wyss M."/>
            <person name="Brugiroux S."/>
            <person name="Limenitakis J.P."/>
            <person name="Stecher B."/>
            <person name="McCoy K.D."/>
            <person name="Macpherson A.J."/>
        </authorList>
    </citation>
    <scope>NUCLEOTIDE SEQUENCE</scope>
    <source>
        <strain evidence="5">YL58</strain>
    </source>
</reference>
<dbReference type="OrthoDB" id="9788689at2"/>
<protein>
    <submittedName>
        <fullName evidence="5">Arginase</fullName>
    </submittedName>
</protein>
<proteinExistence type="inferred from homology"/>
<dbReference type="PANTHER" id="PTHR11358:SF26">
    <property type="entry name" value="GUANIDINO ACID HYDROLASE, MITOCHONDRIAL"/>
    <property type="match status" value="1"/>
</dbReference>
<dbReference type="KEGG" id="byl:A4V09_16345"/>
<feature type="binding site" evidence="3">
    <location>
        <position position="233"/>
    </location>
    <ligand>
        <name>Mn(2+)</name>
        <dbReference type="ChEBI" id="CHEBI:29035"/>
        <label>1</label>
    </ligand>
</feature>
<feature type="binding site" evidence="3">
    <location>
        <position position="125"/>
    </location>
    <ligand>
        <name>Mn(2+)</name>
        <dbReference type="ChEBI" id="CHEBI:29035"/>
        <label>1</label>
    </ligand>
</feature>
<dbReference type="PRINTS" id="PR00116">
    <property type="entry name" value="ARGINASE"/>
</dbReference>
<dbReference type="InterPro" id="IPR006035">
    <property type="entry name" value="Ureohydrolase"/>
</dbReference>
<comment type="cofactor">
    <cofactor evidence="3">
        <name>Mn(2+)</name>
        <dbReference type="ChEBI" id="CHEBI:29035"/>
    </cofactor>
    <text evidence="3">Binds 2 manganese ions per subunit.</text>
</comment>
<dbReference type="PROSITE" id="PS51409">
    <property type="entry name" value="ARGINASE_2"/>
    <property type="match status" value="1"/>
</dbReference>
<feature type="binding site" evidence="3">
    <location>
        <position position="148"/>
    </location>
    <ligand>
        <name>Mn(2+)</name>
        <dbReference type="ChEBI" id="CHEBI:29035"/>
        <label>1</label>
    </ligand>
</feature>
<keyword evidence="6" id="KW-1185">Reference proteome</keyword>
<dbReference type="EMBL" id="CP015405">
    <property type="protein sequence ID" value="ANU77191.1"/>
    <property type="molecule type" value="Genomic_DNA"/>
</dbReference>
<dbReference type="RefSeq" id="WP_065543321.1">
    <property type="nucleotide sequence ID" value="NZ_CP015405.2"/>
</dbReference>
<evidence type="ECO:0000313" key="6">
    <source>
        <dbReference type="Proteomes" id="UP000092574"/>
    </source>
</evidence>
<evidence type="ECO:0000313" key="5">
    <source>
        <dbReference type="EMBL" id="ANU77191.1"/>
    </source>
</evidence>
<feature type="binding site" evidence="3">
    <location>
        <position position="235"/>
    </location>
    <ligand>
        <name>Mn(2+)</name>
        <dbReference type="ChEBI" id="CHEBI:29035"/>
        <label>1</label>
    </ligand>
</feature>
<dbReference type="AlphaFoldDB" id="A0A1C7IC23"/>
<dbReference type="PANTHER" id="PTHR11358">
    <property type="entry name" value="ARGINASE/AGMATINASE"/>
    <property type="match status" value="1"/>
</dbReference>
<dbReference type="PIRSF" id="PIRSF036979">
    <property type="entry name" value="Arginase"/>
    <property type="match status" value="1"/>
</dbReference>
<dbReference type="Proteomes" id="UP000092574">
    <property type="component" value="Chromosome"/>
</dbReference>
<comment type="similarity">
    <text evidence="4">Belongs to the arginase family.</text>
</comment>
<dbReference type="SUPFAM" id="SSF52768">
    <property type="entry name" value="Arginase/deacetylase"/>
    <property type="match status" value="1"/>
</dbReference>
<dbReference type="GO" id="GO:0033389">
    <property type="term" value="P:putrescine biosynthetic process from arginine, via agmatine"/>
    <property type="evidence" value="ECO:0007669"/>
    <property type="project" value="TreeGrafter"/>
</dbReference>
<keyword evidence="3" id="KW-0464">Manganese</keyword>
<evidence type="ECO:0000256" key="1">
    <source>
        <dbReference type="ARBA" id="ARBA00022723"/>
    </source>
</evidence>
<evidence type="ECO:0000256" key="2">
    <source>
        <dbReference type="ARBA" id="ARBA00022801"/>
    </source>
</evidence>
<keyword evidence="1 3" id="KW-0479">Metal-binding</keyword>
<feature type="binding site" evidence="3">
    <location>
        <position position="150"/>
    </location>
    <ligand>
        <name>Mn(2+)</name>
        <dbReference type="ChEBI" id="CHEBI:29035"/>
        <label>1</label>
    </ligand>
</feature>
<dbReference type="GO" id="GO:0046872">
    <property type="term" value="F:metal ion binding"/>
    <property type="evidence" value="ECO:0007669"/>
    <property type="project" value="UniProtKB-KW"/>
</dbReference>
<dbReference type="Pfam" id="PF00491">
    <property type="entry name" value="Arginase"/>
    <property type="match status" value="1"/>
</dbReference>
<dbReference type="GO" id="GO:0008783">
    <property type="term" value="F:agmatinase activity"/>
    <property type="evidence" value="ECO:0007669"/>
    <property type="project" value="TreeGrafter"/>
</dbReference>